<dbReference type="SUPFAM" id="SSF69304">
    <property type="entry name" value="Tricorn protease N-terminal domain"/>
    <property type="match status" value="1"/>
</dbReference>
<dbReference type="EMBL" id="JAVAMP010000001">
    <property type="protein sequence ID" value="MDP5273184.1"/>
    <property type="molecule type" value="Genomic_DNA"/>
</dbReference>
<name>A0ABT9IUZ9_9BACL</name>
<feature type="domain" description="SLH" evidence="1">
    <location>
        <begin position="528"/>
        <end position="589"/>
    </location>
</feature>
<feature type="domain" description="SLH" evidence="1">
    <location>
        <begin position="397"/>
        <end position="460"/>
    </location>
</feature>
<sequence>MKKIALIIVIIFSSFQFNLSVSEAITMSNVGIDIDGSRVVWQDLKLKLNVYDLEKKENKPFSDRKSRQFSPSLYGDKLVYVDDRNEGWDIYLYDFTSEEEIPLVVHDSHQSSPSLFENIVVWDDLRDGDLNIYMMEIEKGNEIQVTNNPETQHNPIIYGDKIVWQDNRNGNWDIYMYDLTSKQEIRVTSNKDDQINPKIYGDTIVWQDYRNENRDIYIYDILTKEETKISTDGSNDRNPDIYGSKIVWSGTKDKDSVFYIYDLNDDGDVQTITHTINYPVIYQDKVVWQDHGMIKNKTINYENHSPEIIEYIPSHYMNVGLNTIIDLTEVFYDKDGDFLTYQIESREEVVEFRTIEKTNLELTSTGLGKTEIIITASDKNGGTVKTEFKIQVINSDQNDSTFSDIQNHWAKNEIELLSSINIVNGITEDEFHPEGTLTRAQIAAMIVRALEIPENKSDISFSDVVDGWYVKDVITASAVGLVNGYEDGTFLPNKEITRQELVVMMNRVMEYIGKDVQKSNITEEETLLQPFTDQDAISEWSKDAILELLELDIAFGKTESNFAPKEDATRAEAVVMLSRLMQYMGLIQI</sequence>
<evidence type="ECO:0000259" key="1">
    <source>
        <dbReference type="PROSITE" id="PS51272"/>
    </source>
</evidence>
<protein>
    <submittedName>
        <fullName evidence="2">S-layer homology domain-containing protein</fullName>
    </submittedName>
</protein>
<accession>A0ABT9IUZ9</accession>
<dbReference type="InterPro" id="IPR027618">
    <property type="entry name" value="Beta_prop_Msarc"/>
</dbReference>
<dbReference type="PANTHER" id="PTHR36842">
    <property type="entry name" value="PROTEIN TOLB HOMOLOG"/>
    <property type="match status" value="1"/>
</dbReference>
<dbReference type="RefSeq" id="WP_305990470.1">
    <property type="nucleotide sequence ID" value="NZ_JAVAMP010000001.1"/>
</dbReference>
<dbReference type="Gene3D" id="2.120.10.30">
    <property type="entry name" value="TolB, C-terminal domain"/>
    <property type="match status" value="2"/>
</dbReference>
<dbReference type="Proteomes" id="UP001231941">
    <property type="component" value="Unassembled WGS sequence"/>
</dbReference>
<comment type="caution">
    <text evidence="2">The sequence shown here is derived from an EMBL/GenBank/DDBJ whole genome shotgun (WGS) entry which is preliminary data.</text>
</comment>
<keyword evidence="3" id="KW-1185">Reference proteome</keyword>
<dbReference type="Pfam" id="PF00395">
    <property type="entry name" value="SLH"/>
    <property type="match status" value="3"/>
</dbReference>
<dbReference type="NCBIfam" id="TIGR04275">
    <property type="entry name" value="beta_prop_Msarc"/>
    <property type="match status" value="5"/>
</dbReference>
<dbReference type="PROSITE" id="PS51272">
    <property type="entry name" value="SLH"/>
    <property type="match status" value="3"/>
</dbReference>
<evidence type="ECO:0000313" key="2">
    <source>
        <dbReference type="EMBL" id="MDP5273184.1"/>
    </source>
</evidence>
<gene>
    <name evidence="2" type="ORF">Q5Y73_03620</name>
</gene>
<reference evidence="2 3" key="1">
    <citation type="submission" date="2023-08" db="EMBL/GenBank/DDBJ databases">
        <authorList>
            <person name="Park J.-S."/>
        </authorList>
    </citation>
    <scope>NUCLEOTIDE SEQUENCE [LARGE SCALE GENOMIC DNA]</scope>
    <source>
        <strain evidence="2 3">2205SS18-9</strain>
    </source>
</reference>
<dbReference type="InterPro" id="IPR013783">
    <property type="entry name" value="Ig-like_fold"/>
</dbReference>
<dbReference type="InterPro" id="IPR011042">
    <property type="entry name" value="6-blade_b-propeller_TolB-like"/>
</dbReference>
<organism evidence="2 3">
    <name type="scientific">Chengkuizengella axinellae</name>
    <dbReference type="NCBI Taxonomy" id="3064388"/>
    <lineage>
        <taxon>Bacteria</taxon>
        <taxon>Bacillati</taxon>
        <taxon>Bacillota</taxon>
        <taxon>Bacilli</taxon>
        <taxon>Bacillales</taxon>
        <taxon>Paenibacillaceae</taxon>
        <taxon>Chengkuizengella</taxon>
    </lineage>
</organism>
<evidence type="ECO:0000313" key="3">
    <source>
        <dbReference type="Proteomes" id="UP001231941"/>
    </source>
</evidence>
<feature type="domain" description="SLH" evidence="1">
    <location>
        <begin position="461"/>
        <end position="519"/>
    </location>
</feature>
<dbReference type="Gene3D" id="2.60.40.10">
    <property type="entry name" value="Immunoglobulins"/>
    <property type="match status" value="1"/>
</dbReference>
<proteinExistence type="predicted"/>
<dbReference type="PANTHER" id="PTHR36842:SF1">
    <property type="entry name" value="PROTEIN TOLB"/>
    <property type="match status" value="1"/>
</dbReference>
<dbReference type="InterPro" id="IPR001119">
    <property type="entry name" value="SLH_dom"/>
</dbReference>